<gene>
    <name evidence="2" type="ORF">ACFSJU_11705</name>
</gene>
<name>A0ABW4ZNA9_9SPHI</name>
<dbReference type="InterPro" id="IPR011991">
    <property type="entry name" value="ArsR-like_HTH"/>
</dbReference>
<dbReference type="InterPro" id="IPR001845">
    <property type="entry name" value="HTH_ArsR_DNA-bd_dom"/>
</dbReference>
<dbReference type="PANTHER" id="PTHR38600:SF2">
    <property type="entry name" value="SLL0088 PROTEIN"/>
    <property type="match status" value="1"/>
</dbReference>
<keyword evidence="3" id="KW-1185">Reference proteome</keyword>
<dbReference type="PROSITE" id="PS50987">
    <property type="entry name" value="HTH_ARSR_2"/>
    <property type="match status" value="1"/>
</dbReference>
<dbReference type="Proteomes" id="UP001597387">
    <property type="component" value="Unassembled WGS sequence"/>
</dbReference>
<dbReference type="SMART" id="SM00418">
    <property type="entry name" value="HTH_ARSR"/>
    <property type="match status" value="1"/>
</dbReference>
<dbReference type="CDD" id="cd00090">
    <property type="entry name" value="HTH_ARSR"/>
    <property type="match status" value="1"/>
</dbReference>
<dbReference type="EMBL" id="JBHUHZ010000001">
    <property type="protein sequence ID" value="MFD2163059.1"/>
    <property type="molecule type" value="Genomic_DNA"/>
</dbReference>
<reference evidence="3" key="1">
    <citation type="journal article" date="2019" name="Int. J. Syst. Evol. Microbiol.">
        <title>The Global Catalogue of Microorganisms (GCM) 10K type strain sequencing project: providing services to taxonomists for standard genome sequencing and annotation.</title>
        <authorList>
            <consortium name="The Broad Institute Genomics Platform"/>
            <consortium name="The Broad Institute Genome Sequencing Center for Infectious Disease"/>
            <person name="Wu L."/>
            <person name="Ma J."/>
        </authorList>
    </citation>
    <scope>NUCLEOTIDE SEQUENCE [LARGE SCALE GENOMIC DNA]</scope>
    <source>
        <strain evidence="3">KCTC 42217</strain>
    </source>
</reference>
<dbReference type="NCBIfam" id="NF033788">
    <property type="entry name" value="HTH_metalloreg"/>
    <property type="match status" value="1"/>
</dbReference>
<dbReference type="Gene3D" id="1.10.10.10">
    <property type="entry name" value="Winged helix-like DNA-binding domain superfamily/Winged helix DNA-binding domain"/>
    <property type="match status" value="1"/>
</dbReference>
<accession>A0ABW4ZNA9</accession>
<dbReference type="Pfam" id="PF12840">
    <property type="entry name" value="HTH_20"/>
    <property type="match status" value="1"/>
</dbReference>
<proteinExistence type="predicted"/>
<dbReference type="PANTHER" id="PTHR38600">
    <property type="entry name" value="TRANSCRIPTIONAL REGULATORY PROTEIN"/>
    <property type="match status" value="1"/>
</dbReference>
<evidence type="ECO:0000313" key="2">
    <source>
        <dbReference type="EMBL" id="MFD2163059.1"/>
    </source>
</evidence>
<protein>
    <submittedName>
        <fullName evidence="2">ArsR/SmtB family transcription factor</fullName>
    </submittedName>
</protein>
<evidence type="ECO:0000313" key="3">
    <source>
        <dbReference type="Proteomes" id="UP001597387"/>
    </source>
</evidence>
<dbReference type="RefSeq" id="WP_255902384.1">
    <property type="nucleotide sequence ID" value="NZ_JAFMZO010000003.1"/>
</dbReference>
<comment type="caution">
    <text evidence="2">The sequence shown here is derived from an EMBL/GenBank/DDBJ whole genome shotgun (WGS) entry which is preliminary data.</text>
</comment>
<evidence type="ECO:0000259" key="1">
    <source>
        <dbReference type="PROSITE" id="PS50987"/>
    </source>
</evidence>
<dbReference type="InterPro" id="IPR036390">
    <property type="entry name" value="WH_DNA-bd_sf"/>
</dbReference>
<dbReference type="SUPFAM" id="SSF46785">
    <property type="entry name" value="Winged helix' DNA-binding domain"/>
    <property type="match status" value="1"/>
</dbReference>
<dbReference type="PRINTS" id="PR00778">
    <property type="entry name" value="HTHARSR"/>
</dbReference>
<sequence>MIESQTKRDIFQAIADPTRRAIIALVALQAMTPNAIAENFNITRQAVSKHLRVLAECQLVKQKFQGREIYYSLELEKMKEIDQWLSQYRKMWEVRFNQLDNVLATIKKQKK</sequence>
<organism evidence="2 3">
    <name type="scientific">Paradesertivirga mongoliensis</name>
    <dbReference type="NCBI Taxonomy" id="2100740"/>
    <lineage>
        <taxon>Bacteria</taxon>
        <taxon>Pseudomonadati</taxon>
        <taxon>Bacteroidota</taxon>
        <taxon>Sphingobacteriia</taxon>
        <taxon>Sphingobacteriales</taxon>
        <taxon>Sphingobacteriaceae</taxon>
        <taxon>Paradesertivirga</taxon>
    </lineage>
</organism>
<feature type="domain" description="HTH arsR-type" evidence="1">
    <location>
        <begin position="1"/>
        <end position="93"/>
    </location>
</feature>
<dbReference type="InterPro" id="IPR036388">
    <property type="entry name" value="WH-like_DNA-bd_sf"/>
</dbReference>